<feature type="compositionally biased region" description="Polar residues" evidence="1">
    <location>
        <begin position="248"/>
        <end position="257"/>
    </location>
</feature>
<feature type="region of interest" description="Disordered" evidence="1">
    <location>
        <begin position="412"/>
        <end position="617"/>
    </location>
</feature>
<feature type="compositionally biased region" description="Polar residues" evidence="1">
    <location>
        <begin position="337"/>
        <end position="352"/>
    </location>
</feature>
<feature type="compositionally biased region" description="Low complexity" evidence="1">
    <location>
        <begin position="642"/>
        <end position="654"/>
    </location>
</feature>
<evidence type="ECO:0000313" key="3">
    <source>
        <dbReference type="Proteomes" id="UP000258309"/>
    </source>
</evidence>
<feature type="non-terminal residue" evidence="2">
    <location>
        <position position="1"/>
    </location>
</feature>
<feature type="compositionally biased region" description="Acidic residues" evidence="1">
    <location>
        <begin position="439"/>
        <end position="461"/>
    </location>
</feature>
<evidence type="ECO:0000256" key="1">
    <source>
        <dbReference type="SAM" id="MobiDB-lite"/>
    </source>
</evidence>
<proteinExistence type="predicted"/>
<dbReference type="AlphaFoldDB" id="A0A3E2HFM8"/>
<feature type="compositionally biased region" description="Polar residues" evidence="1">
    <location>
        <begin position="595"/>
        <end position="617"/>
    </location>
</feature>
<dbReference type="OrthoDB" id="5379885at2759"/>
<accession>A0A3E2HFM8</accession>
<feature type="compositionally biased region" description="Basic and acidic residues" evidence="1">
    <location>
        <begin position="655"/>
        <end position="666"/>
    </location>
</feature>
<dbReference type="Proteomes" id="UP000258309">
    <property type="component" value="Unassembled WGS sequence"/>
</dbReference>
<feature type="region of interest" description="Disordered" evidence="1">
    <location>
        <begin position="337"/>
        <end position="367"/>
    </location>
</feature>
<feature type="compositionally biased region" description="Polar residues" evidence="1">
    <location>
        <begin position="545"/>
        <end position="557"/>
    </location>
</feature>
<feature type="compositionally biased region" description="Polar residues" evidence="1">
    <location>
        <begin position="213"/>
        <end position="239"/>
    </location>
</feature>
<comment type="caution">
    <text evidence="2">The sequence shown here is derived from an EMBL/GenBank/DDBJ whole genome shotgun (WGS) entry which is preliminary data.</text>
</comment>
<feature type="region of interest" description="Disordered" evidence="1">
    <location>
        <begin position="642"/>
        <end position="725"/>
    </location>
</feature>
<feature type="compositionally biased region" description="Low complexity" evidence="1">
    <location>
        <begin position="266"/>
        <end position="275"/>
    </location>
</feature>
<dbReference type="EMBL" id="NCSJ02000059">
    <property type="protein sequence ID" value="RFU32238.1"/>
    <property type="molecule type" value="Genomic_DNA"/>
</dbReference>
<gene>
    <name evidence="2" type="ORF">B7463_g4114</name>
</gene>
<organism evidence="2 3">
    <name type="scientific">Scytalidium lignicola</name>
    <name type="common">Hyphomycete</name>
    <dbReference type="NCBI Taxonomy" id="5539"/>
    <lineage>
        <taxon>Eukaryota</taxon>
        <taxon>Fungi</taxon>
        <taxon>Dikarya</taxon>
        <taxon>Ascomycota</taxon>
        <taxon>Pezizomycotina</taxon>
        <taxon>Leotiomycetes</taxon>
        <taxon>Leotiomycetes incertae sedis</taxon>
        <taxon>Scytalidium</taxon>
    </lineage>
</organism>
<keyword evidence="3" id="KW-1185">Reference proteome</keyword>
<reference evidence="2 3" key="1">
    <citation type="submission" date="2018-05" db="EMBL/GenBank/DDBJ databases">
        <title>Draft genome sequence of Scytalidium lignicola DSM 105466, a ubiquitous saprotrophic fungus.</title>
        <authorList>
            <person name="Buettner E."/>
            <person name="Gebauer A.M."/>
            <person name="Hofrichter M."/>
            <person name="Liers C."/>
            <person name="Kellner H."/>
        </authorList>
    </citation>
    <scope>NUCLEOTIDE SEQUENCE [LARGE SCALE GENOMIC DNA]</scope>
    <source>
        <strain evidence="2 3">DSM 105466</strain>
    </source>
</reference>
<feature type="compositionally biased region" description="Basic and acidic residues" evidence="1">
    <location>
        <begin position="703"/>
        <end position="725"/>
    </location>
</feature>
<name>A0A3E2HFM8_SCYLI</name>
<evidence type="ECO:0000313" key="2">
    <source>
        <dbReference type="EMBL" id="RFU32238.1"/>
    </source>
</evidence>
<feature type="non-terminal residue" evidence="2">
    <location>
        <position position="743"/>
    </location>
</feature>
<feature type="compositionally biased region" description="Basic and acidic residues" evidence="1">
    <location>
        <begin position="426"/>
        <end position="438"/>
    </location>
</feature>
<feature type="compositionally biased region" description="Polar residues" evidence="1">
    <location>
        <begin position="506"/>
        <end position="518"/>
    </location>
</feature>
<sequence length="743" mass="81336">MREINWSIACSTQPHTSSVIMEGYMLVPPDRGTIIGRALWKPRYVILGSAAPPQTVPELPLPRTGSSARLQLHRSLLKPSPMRPSLGDISNAHAQDGLYLSIYKDKAKGEWECIQQHHIYAFTSCEIQQLAHRKQSPSLPTLIIRLRQEVTDKQQKRRSSRAAALTSKDPWADMLLFRTVPEDGYSIHDWLCTIKPLIRADFPIEPVEPILSPTTTGSTFFTNPFSPSRENRSASNANQRPEFKHRTSSNQTSSTYSHVPPRERPSAIISPSPSLRSRRSDLSSQASSQHQPLAFSPSATQNQGYAPLGPTDLPSPASTTACDAQFIEGWTSAQGRSSALSTHTRGSNSIASVVTPFGSSPPGPRETILDRAFMMRYIPGSEKLADVNEDGGSADAKISSIARFEKLMKEQEERRKQKVGRSSQVLEKRKSDRNKSGWELEEDDSDSEDGDDESECVEGSDDEPHTREVDLPSPYDPSVAIPTPAQRALDYISGRQNTPHSPPPSRSQTRPLSPSMTAANPIPILNQQAMNAFHEAVGDSHSRTDSQASGRPRTGNTPGKRWSRPHSMALPSRSASTNTIPTLKELQISAPPAGPSSNLKNSESAQPQTQNRRSSASLKRLSFQEFAKRLSSTSSLLLVQTNVSSGSHPSSGSTSRRESASARESSDSYADGDVAEEPWSGRGGAGLRSSANFGVTMRGGGEVAEREAARERERDHNRDWDSEREKRCGWRGSVGVFGDGGFL</sequence>
<protein>
    <submittedName>
        <fullName evidence="2">Uncharacterized protein</fullName>
    </submittedName>
</protein>
<feature type="region of interest" description="Disordered" evidence="1">
    <location>
        <begin position="213"/>
        <end position="319"/>
    </location>
</feature>
<dbReference type="OMA" id="WFRTPPD"/>